<keyword evidence="1" id="KW-1133">Transmembrane helix</keyword>
<dbReference type="GO" id="GO:0098855">
    <property type="term" value="C:HCN channel complex"/>
    <property type="evidence" value="ECO:0007669"/>
    <property type="project" value="TreeGrafter"/>
</dbReference>
<keyword evidence="4" id="KW-1185">Reference proteome</keyword>
<feature type="transmembrane region" description="Helical" evidence="1">
    <location>
        <begin position="230"/>
        <end position="251"/>
    </location>
</feature>
<dbReference type="GO" id="GO:0035725">
    <property type="term" value="P:sodium ion transmembrane transport"/>
    <property type="evidence" value="ECO:0007669"/>
    <property type="project" value="TreeGrafter"/>
</dbReference>
<dbReference type="InterPro" id="IPR014710">
    <property type="entry name" value="RmlC-like_jellyroll"/>
</dbReference>
<evidence type="ECO:0000313" key="4">
    <source>
        <dbReference type="Proteomes" id="UP000663880"/>
    </source>
</evidence>
<dbReference type="GO" id="GO:0005249">
    <property type="term" value="F:voltage-gated potassium channel activity"/>
    <property type="evidence" value="ECO:0007669"/>
    <property type="project" value="TreeGrafter"/>
</dbReference>
<evidence type="ECO:0000256" key="1">
    <source>
        <dbReference type="SAM" id="Phobius"/>
    </source>
</evidence>
<evidence type="ECO:0000259" key="2">
    <source>
        <dbReference type="PROSITE" id="PS50042"/>
    </source>
</evidence>
<dbReference type="PROSITE" id="PS50042">
    <property type="entry name" value="CNMP_BINDING_3"/>
    <property type="match status" value="1"/>
</dbReference>
<reference evidence="3" key="1">
    <citation type="submission" date="2021-02" db="EMBL/GenBank/DDBJ databases">
        <authorList>
            <person name="Steward A R."/>
        </authorList>
    </citation>
    <scope>NUCLEOTIDE SEQUENCE</scope>
</reference>
<organism evidence="3 4">
    <name type="scientific">Pieris macdunnoughi</name>
    <dbReference type="NCBI Taxonomy" id="345717"/>
    <lineage>
        <taxon>Eukaryota</taxon>
        <taxon>Metazoa</taxon>
        <taxon>Ecdysozoa</taxon>
        <taxon>Arthropoda</taxon>
        <taxon>Hexapoda</taxon>
        <taxon>Insecta</taxon>
        <taxon>Pterygota</taxon>
        <taxon>Neoptera</taxon>
        <taxon>Endopterygota</taxon>
        <taxon>Lepidoptera</taxon>
        <taxon>Glossata</taxon>
        <taxon>Ditrysia</taxon>
        <taxon>Papilionoidea</taxon>
        <taxon>Pieridae</taxon>
        <taxon>Pierinae</taxon>
        <taxon>Pieris</taxon>
    </lineage>
</organism>
<dbReference type="Gene3D" id="1.10.287.630">
    <property type="entry name" value="Helix hairpin bin"/>
    <property type="match status" value="1"/>
</dbReference>
<dbReference type="OrthoDB" id="2021138at2759"/>
<comment type="caution">
    <text evidence="3">The sequence shown here is derived from an EMBL/GenBank/DDBJ whole genome shotgun (WGS) entry which is preliminary data.</text>
</comment>
<dbReference type="PROSITE" id="PS00889">
    <property type="entry name" value="CNMP_BINDING_2"/>
    <property type="match status" value="1"/>
</dbReference>
<dbReference type="Proteomes" id="UP000663880">
    <property type="component" value="Unassembled WGS sequence"/>
</dbReference>
<keyword evidence="1" id="KW-0812">Transmembrane</keyword>
<gene>
    <name evidence="3" type="ORF">PMACD_LOCUS11440</name>
</gene>
<sequence>MWTPRLSAATPLEKANEKPENSYGYFHGHNCCLPKDKVTSHEIICGRFKRVLVDLMTVNISDTRSRRMYKSYSALCAVKYLQFKEYPWTIHPFSKFRLYMEAFIVSLIMISDILLTVHFSRPDPREYGLEGYCLLCLDITYLLCKMTNFFTGYIVGDTCPEVILDVKRIVPKYFTSWFIPDMSSVSNVFLKAFGYESVYFEQLLTSLKIIRVLKLFYHVNNLSDAFKLKLAWNTAIEITLLIVIYLIWNMFMQFAVEYMYEDSYTPEKPKDCSWITMGNLWNKELTTRFVYSMDRAVGMLRGNANIHILEKEGCVKTFLIVAWFISQVLLLHCGFKYLITLFGTESARAQYFMMAKQVEMYLDQKKFPTRIKNKVLRFYAIGFQSHFFAEYRMMSCVSGQLREDIIMHTGRQLVRDVAFLKQLPGSLLFQIGSKLRIVMFIAGDIIMKIKTIGDCLYFIHKGTVAIYCESGKEVCHLEDGDFFGEIALVMSHRLRTASAVAVTNCELFRLDREDFESYVACYPTVYEDIKKLATNRYEQSKMLDDHHKTELNMKKSRKVELE</sequence>
<dbReference type="InterPro" id="IPR018490">
    <property type="entry name" value="cNMP-bd_dom_sf"/>
</dbReference>
<dbReference type="PANTHER" id="PTHR45689:SF14">
    <property type="entry name" value="CYCLIC NUCLEOTIDE-GATED CATION CHANNEL SUBUNIT A-LIKE PROTEIN"/>
    <property type="match status" value="1"/>
</dbReference>
<name>A0A821V997_9NEOP</name>
<dbReference type="InterPro" id="IPR018488">
    <property type="entry name" value="cNMP-bd_CS"/>
</dbReference>
<feature type="domain" description="Cyclic nucleotide-binding" evidence="2">
    <location>
        <begin position="419"/>
        <end position="519"/>
    </location>
</feature>
<keyword evidence="1" id="KW-0472">Membrane</keyword>
<dbReference type="SUPFAM" id="SSF51206">
    <property type="entry name" value="cAMP-binding domain-like"/>
    <property type="match status" value="1"/>
</dbReference>
<protein>
    <recommendedName>
        <fullName evidence="2">Cyclic nucleotide-binding domain-containing protein</fullName>
    </recommendedName>
</protein>
<dbReference type="GO" id="GO:0003254">
    <property type="term" value="P:regulation of membrane depolarization"/>
    <property type="evidence" value="ECO:0007669"/>
    <property type="project" value="TreeGrafter"/>
</dbReference>
<dbReference type="InterPro" id="IPR000595">
    <property type="entry name" value="cNMP-bd_dom"/>
</dbReference>
<evidence type="ECO:0000313" key="3">
    <source>
        <dbReference type="EMBL" id="CAF4902900.1"/>
    </source>
</evidence>
<dbReference type="SMART" id="SM00100">
    <property type="entry name" value="cNMP"/>
    <property type="match status" value="1"/>
</dbReference>
<dbReference type="AlphaFoldDB" id="A0A821V997"/>
<dbReference type="Pfam" id="PF00027">
    <property type="entry name" value="cNMP_binding"/>
    <property type="match status" value="1"/>
</dbReference>
<dbReference type="CDD" id="cd00038">
    <property type="entry name" value="CAP_ED"/>
    <property type="match status" value="1"/>
</dbReference>
<dbReference type="PANTHER" id="PTHR45689">
    <property type="entry name" value="I[[H]] CHANNEL, ISOFORM E"/>
    <property type="match status" value="1"/>
</dbReference>
<proteinExistence type="predicted"/>
<dbReference type="Gene3D" id="2.60.120.10">
    <property type="entry name" value="Jelly Rolls"/>
    <property type="match status" value="1"/>
</dbReference>
<dbReference type="EMBL" id="CAJOBZ010000039">
    <property type="protein sequence ID" value="CAF4902900.1"/>
    <property type="molecule type" value="Genomic_DNA"/>
</dbReference>
<dbReference type="InterPro" id="IPR051413">
    <property type="entry name" value="K/Na_HCN_channel"/>
</dbReference>
<accession>A0A821V997</accession>